<protein>
    <submittedName>
        <fullName evidence="2">Uncharacterized protein</fullName>
    </submittedName>
</protein>
<evidence type="ECO:0000256" key="1">
    <source>
        <dbReference type="SAM" id="Phobius"/>
    </source>
</evidence>
<sequence length="90" mass="10293">MNDDSVSIVNFNLALYVVISVIIGFVFGFYFNWSRIRGLESRLEPYLQRDSEIKRAEEDVIKSLEQSKLAPAQIKKAEQDVIKSLTAPSR</sequence>
<comment type="caution">
    <text evidence="2">The sequence shown here is derived from an EMBL/GenBank/DDBJ whole genome shotgun (WGS) entry which is preliminary data.</text>
</comment>
<dbReference type="AlphaFoldDB" id="A0A1F5XH68"/>
<reference evidence="2 3" key="1">
    <citation type="journal article" date="2016" name="Nat. Commun.">
        <title>Thousands of microbial genomes shed light on interconnected biogeochemical processes in an aquifer system.</title>
        <authorList>
            <person name="Anantharaman K."/>
            <person name="Brown C.T."/>
            <person name="Hug L.A."/>
            <person name="Sharon I."/>
            <person name="Castelle C.J."/>
            <person name="Probst A.J."/>
            <person name="Thomas B.C."/>
            <person name="Singh A."/>
            <person name="Wilkins M.J."/>
            <person name="Karaoz U."/>
            <person name="Brodie E.L."/>
            <person name="Williams K.H."/>
            <person name="Hubbard S.S."/>
            <person name="Banfield J.F."/>
        </authorList>
    </citation>
    <scope>NUCLEOTIDE SEQUENCE [LARGE SCALE GENOMIC DNA]</scope>
</reference>
<evidence type="ECO:0000313" key="2">
    <source>
        <dbReference type="EMBL" id="OGF87284.1"/>
    </source>
</evidence>
<feature type="transmembrane region" description="Helical" evidence="1">
    <location>
        <begin position="13"/>
        <end position="33"/>
    </location>
</feature>
<keyword evidence="1" id="KW-1133">Transmembrane helix</keyword>
<evidence type="ECO:0000313" key="3">
    <source>
        <dbReference type="Proteomes" id="UP000177346"/>
    </source>
</evidence>
<organism evidence="2 3">
    <name type="scientific">Candidatus Giovannonibacteria bacterium RIFCSPLOWO2_01_FULL_46_32</name>
    <dbReference type="NCBI Taxonomy" id="1798353"/>
    <lineage>
        <taxon>Bacteria</taxon>
        <taxon>Candidatus Giovannoniibacteriota</taxon>
    </lineage>
</organism>
<dbReference type="Proteomes" id="UP000177346">
    <property type="component" value="Unassembled WGS sequence"/>
</dbReference>
<keyword evidence="1" id="KW-0472">Membrane</keyword>
<dbReference type="EMBL" id="MFIF01000006">
    <property type="protein sequence ID" value="OGF87284.1"/>
    <property type="molecule type" value="Genomic_DNA"/>
</dbReference>
<accession>A0A1F5XH68</accession>
<keyword evidence="1" id="KW-0812">Transmembrane</keyword>
<name>A0A1F5XH68_9BACT</name>
<proteinExistence type="predicted"/>
<gene>
    <name evidence="2" type="ORF">A3B19_03615</name>
</gene>